<dbReference type="OrthoDB" id="9816314at2"/>
<protein>
    <recommendedName>
        <fullName evidence="2">Inositolphosphotransferase Aur1/Ipt1 domain-containing protein</fullName>
    </recommendedName>
</protein>
<evidence type="ECO:0000256" key="1">
    <source>
        <dbReference type="SAM" id="Phobius"/>
    </source>
</evidence>
<feature type="domain" description="Inositolphosphotransferase Aur1/Ipt1" evidence="2">
    <location>
        <begin position="152"/>
        <end position="352"/>
    </location>
</feature>
<evidence type="ECO:0000259" key="2">
    <source>
        <dbReference type="Pfam" id="PF14378"/>
    </source>
</evidence>
<dbReference type="InterPro" id="IPR026841">
    <property type="entry name" value="Aur1/Ipt1"/>
</dbReference>
<sequence length="377" mass="43272">MPQAKSIAASMPSNAFALHANTVLHALLDCVRHHRFIIALFAVYALSCVAYTNYFGLQALSSFSLFGITGVYLLLLTMACFFIMYCVRMQVKDRPRKLLPHVYARLKTDFFSYERFFSAAIAIACFYFLLAVFSNFKRMIPLVVPFYLDTAFFELDRIIHFGIDPWRLLQPILGYPLVSFIINFLYNIWLFIIIMVFYWQAFATDNRQLRMQYISAFFLCWVLIGTAAATLLSSAGPCFYGQIVEGRDVYAPLMDYLYKANETFPIWALQMQETLFTNYETRHVSLVSGITAMPSMHVSIAVLMALLGWRVNRLAGWIFTIYCGFIMIGSIHLGWHYAVDGYVSLVMTIAIWHLCGWISRRMTSGRGCTSSHRPIHP</sequence>
<dbReference type="GO" id="GO:0016020">
    <property type="term" value="C:membrane"/>
    <property type="evidence" value="ECO:0007669"/>
    <property type="project" value="UniProtKB-SubCell"/>
</dbReference>
<feature type="transmembrane region" description="Helical" evidence="1">
    <location>
        <begin position="36"/>
        <end position="57"/>
    </location>
</feature>
<evidence type="ECO:0000313" key="3">
    <source>
        <dbReference type="EMBL" id="SOB59740.1"/>
    </source>
</evidence>
<dbReference type="RefSeq" id="WP_097012570.1">
    <property type="nucleotide sequence ID" value="NZ_LT907975.1"/>
</dbReference>
<feature type="transmembrane region" description="Helical" evidence="1">
    <location>
        <begin position="63"/>
        <end position="87"/>
    </location>
</feature>
<name>A0A2C8FC41_9BACT</name>
<keyword evidence="4" id="KW-1185">Reference proteome</keyword>
<keyword evidence="1" id="KW-0812">Transmembrane</keyword>
<feature type="transmembrane region" description="Helical" evidence="1">
    <location>
        <begin position="286"/>
        <end position="307"/>
    </location>
</feature>
<proteinExistence type="predicted"/>
<organism evidence="3 4">
    <name type="scientific">Pseudodesulfovibrio profundus</name>
    <dbReference type="NCBI Taxonomy" id="57320"/>
    <lineage>
        <taxon>Bacteria</taxon>
        <taxon>Pseudomonadati</taxon>
        <taxon>Thermodesulfobacteriota</taxon>
        <taxon>Desulfovibrionia</taxon>
        <taxon>Desulfovibrionales</taxon>
        <taxon>Desulfovibrionaceae</taxon>
    </lineage>
</organism>
<keyword evidence="1" id="KW-0472">Membrane</keyword>
<accession>A0A2C8FC41</accession>
<dbReference type="AlphaFoldDB" id="A0A2C8FC41"/>
<dbReference type="KEGG" id="pprf:DPRO_2830"/>
<evidence type="ECO:0000313" key="4">
    <source>
        <dbReference type="Proteomes" id="UP000219215"/>
    </source>
</evidence>
<gene>
    <name evidence="3" type="ORF">DPRO_2830</name>
</gene>
<dbReference type="EMBL" id="LT907975">
    <property type="protein sequence ID" value="SOB59740.1"/>
    <property type="molecule type" value="Genomic_DNA"/>
</dbReference>
<feature type="transmembrane region" description="Helical" evidence="1">
    <location>
        <begin position="177"/>
        <end position="199"/>
    </location>
</feature>
<keyword evidence="1" id="KW-1133">Transmembrane helix</keyword>
<dbReference type="Proteomes" id="UP000219215">
    <property type="component" value="Chromosome DPRO"/>
</dbReference>
<feature type="transmembrane region" description="Helical" evidence="1">
    <location>
        <begin position="211"/>
        <end position="232"/>
    </location>
</feature>
<dbReference type="Pfam" id="PF14378">
    <property type="entry name" value="PAP2_3"/>
    <property type="match status" value="1"/>
</dbReference>
<feature type="transmembrane region" description="Helical" evidence="1">
    <location>
        <begin position="116"/>
        <end position="136"/>
    </location>
</feature>
<feature type="transmembrane region" description="Helical" evidence="1">
    <location>
        <begin position="341"/>
        <end position="359"/>
    </location>
</feature>
<feature type="transmembrane region" description="Helical" evidence="1">
    <location>
        <begin position="314"/>
        <end position="335"/>
    </location>
</feature>
<reference evidence="4" key="1">
    <citation type="submission" date="2017-09" db="EMBL/GenBank/DDBJ databases">
        <authorList>
            <person name="Regsiter A."/>
            <person name="William W."/>
        </authorList>
    </citation>
    <scope>NUCLEOTIDE SEQUENCE [LARGE SCALE GENOMIC DNA]</scope>
    <source>
        <strain evidence="4">500-1</strain>
    </source>
</reference>